<dbReference type="EMBL" id="NEXV01000098">
    <property type="protein sequence ID" value="PIG88580.1"/>
    <property type="molecule type" value="Genomic_DNA"/>
</dbReference>
<dbReference type="AlphaFoldDB" id="A0A2G7G6V2"/>
<keyword evidence="3" id="KW-1185">Reference proteome</keyword>
<feature type="compositionally biased region" description="Polar residues" evidence="1">
    <location>
        <begin position="346"/>
        <end position="355"/>
    </location>
</feature>
<dbReference type="STRING" id="656916.A0A2G7G6V2"/>
<dbReference type="PANTHER" id="PTHR36091:SF2">
    <property type="entry name" value="AMINOGLYCOSIDE PHOSPHOTRANSFERASE DOMAIN-CONTAINING PROTEIN"/>
    <property type="match status" value="1"/>
</dbReference>
<evidence type="ECO:0000313" key="2">
    <source>
        <dbReference type="EMBL" id="PIG88580.1"/>
    </source>
</evidence>
<gene>
    <name evidence="2" type="ORF">AARAC_000971</name>
</gene>
<reference evidence="2 3" key="1">
    <citation type="submission" date="2017-05" db="EMBL/GenBank/DDBJ databases">
        <title>Genome sequence for an aflatoxigenic pathogen of Argentinian peanut, Aspergillus arachidicola.</title>
        <authorList>
            <person name="Moore G."/>
            <person name="Beltz S.B."/>
            <person name="Mack B.M."/>
        </authorList>
    </citation>
    <scope>NUCLEOTIDE SEQUENCE [LARGE SCALE GENOMIC DNA]</scope>
    <source>
        <strain evidence="2 3">CBS 117610</strain>
    </source>
</reference>
<proteinExistence type="predicted"/>
<feature type="compositionally biased region" description="Basic and acidic residues" evidence="1">
    <location>
        <begin position="336"/>
        <end position="345"/>
    </location>
</feature>
<dbReference type="PANTHER" id="PTHR36091">
    <property type="entry name" value="ALTERED INHERITANCE OF MITOCHONDRIA PROTEIN 9, MITOCHONDRIAL"/>
    <property type="match status" value="1"/>
</dbReference>
<comment type="caution">
    <text evidence="2">The sequence shown here is derived from an EMBL/GenBank/DDBJ whole genome shotgun (WGS) entry which is preliminary data.</text>
</comment>
<dbReference type="InterPro" id="IPR011009">
    <property type="entry name" value="Kinase-like_dom_sf"/>
</dbReference>
<dbReference type="Gene3D" id="3.90.1200.10">
    <property type="match status" value="1"/>
</dbReference>
<organism evidence="2 3">
    <name type="scientific">Aspergillus arachidicola</name>
    <dbReference type="NCBI Taxonomy" id="656916"/>
    <lineage>
        <taxon>Eukaryota</taxon>
        <taxon>Fungi</taxon>
        <taxon>Dikarya</taxon>
        <taxon>Ascomycota</taxon>
        <taxon>Pezizomycotina</taxon>
        <taxon>Eurotiomycetes</taxon>
        <taxon>Eurotiomycetidae</taxon>
        <taxon>Eurotiales</taxon>
        <taxon>Aspergillaceae</taxon>
        <taxon>Aspergillus</taxon>
        <taxon>Aspergillus subgen. Circumdati</taxon>
    </lineage>
</organism>
<dbReference type="SUPFAM" id="SSF56112">
    <property type="entry name" value="Protein kinase-like (PK-like)"/>
    <property type="match status" value="1"/>
</dbReference>
<feature type="region of interest" description="Disordered" evidence="1">
    <location>
        <begin position="336"/>
        <end position="355"/>
    </location>
</feature>
<evidence type="ECO:0000313" key="3">
    <source>
        <dbReference type="Proteomes" id="UP000231358"/>
    </source>
</evidence>
<sequence length="355" mass="40010">MELRHRSFDHARLIYFDPDGLRREVERHIGLSHGQAGEITKVGEGGFNRVLLLTVQDGFEAIIKIPYQLAGPRYFATASEAATLQFLYSKGIPVPQLYGYSSSNKNSAVTEYISMEKAAGVGLESRWLEMSKRERHKLASDFVEIETKFFNLPFQSTGSIYFKADIPPDLQAPLYDEASIHSKTFCIGPTADYMFWRGKRTSLDIFRGPWADPCSYLMSIAQKEIEWVRQYGKPLKLDFPHNGSTPGEVSPEEYIHLLEKFLLLAPYVLPRDSDNPLNQPTLRHPDLNPNNIFVSPDSGAISCIIDWQHTTAEPCLLVAGHPRAFENLDIKQSLDLKEPSLHSDHNTPSSGKGRS</sequence>
<accession>A0A2G7G6V2</accession>
<evidence type="ECO:0000256" key="1">
    <source>
        <dbReference type="SAM" id="MobiDB-lite"/>
    </source>
</evidence>
<protein>
    <submittedName>
        <fullName evidence="2">Uncharacterized protein</fullName>
    </submittedName>
</protein>
<dbReference type="InterPro" id="IPR051035">
    <property type="entry name" value="Mito_inheritance_9"/>
</dbReference>
<name>A0A2G7G6V2_9EURO</name>
<dbReference type="Proteomes" id="UP000231358">
    <property type="component" value="Unassembled WGS sequence"/>
</dbReference>
<dbReference type="GO" id="GO:0005739">
    <property type="term" value="C:mitochondrion"/>
    <property type="evidence" value="ECO:0007669"/>
    <property type="project" value="TreeGrafter"/>
</dbReference>